<dbReference type="Proteomes" id="UP000076874">
    <property type="component" value="Unassembled WGS sequence"/>
</dbReference>
<feature type="compositionally biased region" description="Low complexity" evidence="1">
    <location>
        <begin position="241"/>
        <end position="280"/>
    </location>
</feature>
<protein>
    <submittedName>
        <fullName evidence="2">Copper-activated transcription factor</fullName>
    </submittedName>
</protein>
<dbReference type="AlphaFoldDB" id="A0A167ZVD9"/>
<evidence type="ECO:0000313" key="2">
    <source>
        <dbReference type="EMBL" id="OAA67948.1"/>
    </source>
</evidence>
<feature type="compositionally biased region" description="Low complexity" evidence="1">
    <location>
        <begin position="299"/>
        <end position="313"/>
    </location>
</feature>
<organism evidence="2 3">
    <name type="scientific">Niveomyces insectorum RCEF 264</name>
    <dbReference type="NCBI Taxonomy" id="1081102"/>
    <lineage>
        <taxon>Eukaryota</taxon>
        <taxon>Fungi</taxon>
        <taxon>Dikarya</taxon>
        <taxon>Ascomycota</taxon>
        <taxon>Pezizomycotina</taxon>
        <taxon>Sordariomycetes</taxon>
        <taxon>Hypocreomycetidae</taxon>
        <taxon>Hypocreales</taxon>
        <taxon>Cordycipitaceae</taxon>
        <taxon>Niveomyces</taxon>
    </lineage>
</organism>
<name>A0A167ZVD9_9HYPO</name>
<dbReference type="GO" id="GO:0000978">
    <property type="term" value="F:RNA polymerase II cis-regulatory region sequence-specific DNA binding"/>
    <property type="evidence" value="ECO:0007669"/>
    <property type="project" value="TreeGrafter"/>
</dbReference>
<feature type="region of interest" description="Disordered" evidence="1">
    <location>
        <begin position="228"/>
        <end position="375"/>
    </location>
</feature>
<reference evidence="2 3" key="1">
    <citation type="journal article" date="2016" name="Genome Biol. Evol.">
        <title>Divergent and convergent evolution of fungal pathogenicity.</title>
        <authorList>
            <person name="Shang Y."/>
            <person name="Xiao G."/>
            <person name="Zheng P."/>
            <person name="Cen K."/>
            <person name="Zhan S."/>
            <person name="Wang C."/>
        </authorList>
    </citation>
    <scope>NUCLEOTIDE SEQUENCE [LARGE SCALE GENOMIC DNA]</scope>
    <source>
        <strain evidence="2 3">RCEF 264</strain>
    </source>
</reference>
<dbReference type="PANTHER" id="PTHR28088:SF9">
    <property type="entry name" value="TRANSCRIPTION FACTOR GRISEA, PUTATIVE (AFU_ORTHOLOGUE AFUA_1G13190)-RELATED"/>
    <property type="match status" value="1"/>
</dbReference>
<dbReference type="PANTHER" id="PTHR28088">
    <property type="entry name" value="TRANSCRIPTIONAL ACTIVATOR HAA1-RELATED"/>
    <property type="match status" value="1"/>
</dbReference>
<proteinExistence type="predicted"/>
<dbReference type="STRING" id="1081102.A0A167ZVD9"/>
<feature type="compositionally biased region" description="Polar residues" evidence="1">
    <location>
        <begin position="314"/>
        <end position="326"/>
    </location>
</feature>
<dbReference type="GO" id="GO:0000981">
    <property type="term" value="F:DNA-binding transcription factor activity, RNA polymerase II-specific"/>
    <property type="evidence" value="ECO:0007669"/>
    <property type="project" value="TreeGrafter"/>
</dbReference>
<comment type="caution">
    <text evidence="2">The sequence shown here is derived from an EMBL/GenBank/DDBJ whole genome shotgun (WGS) entry which is preliminary data.</text>
</comment>
<dbReference type="GO" id="GO:0045944">
    <property type="term" value="P:positive regulation of transcription by RNA polymerase II"/>
    <property type="evidence" value="ECO:0007669"/>
    <property type="project" value="TreeGrafter"/>
</dbReference>
<gene>
    <name evidence="2" type="ORF">SPI_00143</name>
</gene>
<accession>A0A167ZVD9</accession>
<dbReference type="EMBL" id="AZHD01000001">
    <property type="protein sequence ID" value="OAA67948.1"/>
    <property type="molecule type" value="Genomic_DNA"/>
</dbReference>
<feature type="compositionally biased region" description="Polar residues" evidence="1">
    <location>
        <begin position="341"/>
        <end position="350"/>
    </location>
</feature>
<keyword evidence="3" id="KW-1185">Reference proteome</keyword>
<dbReference type="GO" id="GO:0006879">
    <property type="term" value="P:intracellular iron ion homeostasis"/>
    <property type="evidence" value="ECO:0007669"/>
    <property type="project" value="TreeGrafter"/>
</dbReference>
<feature type="compositionally biased region" description="Low complexity" evidence="1">
    <location>
        <begin position="327"/>
        <end position="340"/>
    </location>
</feature>
<feature type="region of interest" description="Disordered" evidence="1">
    <location>
        <begin position="519"/>
        <end position="549"/>
    </location>
</feature>
<dbReference type="GO" id="GO:0005507">
    <property type="term" value="F:copper ion binding"/>
    <property type="evidence" value="ECO:0007669"/>
    <property type="project" value="TreeGrafter"/>
</dbReference>
<dbReference type="GO" id="GO:0006878">
    <property type="term" value="P:intracellular copper ion homeostasis"/>
    <property type="evidence" value="ECO:0007669"/>
    <property type="project" value="TreeGrafter"/>
</dbReference>
<feature type="compositionally biased region" description="Polar residues" evidence="1">
    <location>
        <begin position="532"/>
        <end position="549"/>
    </location>
</feature>
<evidence type="ECO:0000256" key="1">
    <source>
        <dbReference type="SAM" id="MobiDB-lite"/>
    </source>
</evidence>
<feature type="region of interest" description="Disordered" evidence="1">
    <location>
        <begin position="35"/>
        <end position="117"/>
    </location>
</feature>
<feature type="compositionally biased region" description="Polar residues" evidence="1">
    <location>
        <begin position="99"/>
        <end position="112"/>
    </location>
</feature>
<evidence type="ECO:0000313" key="3">
    <source>
        <dbReference type="Proteomes" id="UP000076874"/>
    </source>
</evidence>
<feature type="compositionally biased region" description="Low complexity" evidence="1">
    <location>
        <begin position="42"/>
        <end position="56"/>
    </location>
</feature>
<feature type="compositionally biased region" description="Polar residues" evidence="1">
    <location>
        <begin position="282"/>
        <end position="298"/>
    </location>
</feature>
<dbReference type="InterPro" id="IPR051763">
    <property type="entry name" value="Copper_Homeo_Regul"/>
</dbReference>
<dbReference type="GO" id="GO:0005634">
    <property type="term" value="C:nucleus"/>
    <property type="evidence" value="ECO:0007669"/>
    <property type="project" value="TreeGrafter"/>
</dbReference>
<sequence length="595" mass="61323">MLPVRKPGRPLSTCPHPPNQGCSCASVTAAISRSRKCGCGTSGSASPSTTTKAPKSPSKRSFHKPSTSPALPRSARADPAAFEQTPDASQLHVHPLPASNWSHARSPATINGVSPIPGNPQSSNSFMLPAAAGPVSYYSGQGEPSALFPQHQAAAVSMANGYQNPNQPGSHMYANGPTDFSAFFANSMDMTDPLGQMPLSAHGFDDMGLDLGQPMAFSAHAQPNGLNGFHDYQFSSPHTAPPTDATPLSTATAATPAGTSTKRSCCAPAAAASKPMSISPRHTPTSSIASFTSNAGTTSCRSSSPVSSSSSASQHTMLKSESTTDATSTPLSSVRSTSSTNAKPNGTVNGDGSRRHRPDYQAVGPQAPLPTNGPAMLHTAPYDQSMYANYSQHGHGAPAWYRYPPEYGTVTAPLQPAQWRSGLTVMTVPNAGMFNNGLQFEGLSMQPSYSGAGAAGGPTMETDDSHMCTCGDDCECVGCVAHPFNNATRNTIQSAWSTLMDDASSATSSTRTVTAATLAASQRDSGAATDGASPQQMPTPSDTSGLSEDQVSLPAGDFLFVSYSVAGCDGEGTICPCGDDCQCVGCTIHNNAPRL</sequence>
<feature type="region of interest" description="Disordered" evidence="1">
    <location>
        <begin position="1"/>
        <end position="20"/>
    </location>
</feature>
<dbReference type="OrthoDB" id="5600085at2759"/>